<dbReference type="Proteomes" id="UP000828941">
    <property type="component" value="Chromosome 14"/>
</dbReference>
<protein>
    <submittedName>
        <fullName evidence="1">Uncharacterized protein</fullName>
    </submittedName>
</protein>
<evidence type="ECO:0000313" key="1">
    <source>
        <dbReference type="EMBL" id="KAI4296945.1"/>
    </source>
</evidence>
<accession>A0ACB9KIJ4</accession>
<sequence length="495" mass="54620">MMNENLKVAAEADSTDLLYAQIQVDPYILERIDAIPFIHTPLHTAAAAGKIRFATEIMRLKPSFAWKLNEHGLSPMHVALQNQNFSLVRRLVDINKDVIRVKGKDGITPLHLVSQAGNVEILAEFLSACPESIVDVTVQSESALHLAAKHGQVEALTVSVCWLTSNCKSGALDLQNSILNWKDEDDNTILHILVSRNDTNSQIIQLLIQGKMNLNSKNSARLTAMDIVENQNQDNANIVKIKEVLHSAKALRGDSVFSAPTLAETLVRKDKVTLWRKLKNVNIKLNRLRESITNETRNILLVVAVLVASSTNQAALSPPGGVYQSEVDPYDRANYSPGETVMSMTSFHVFWSFNTLALLASALAIYILLPAAGGVTLLLIFPLVYFVIGFFFSMHVIGPPFSVSENPATNGDADGHDQRRNQPPSASMVNDSLSLNIGEPSYRLTSSMDNEREEWTELWSVDEEHWMSVPTRGVMGTCSSDTVVDSEDSPLHVIE</sequence>
<evidence type="ECO:0000313" key="2">
    <source>
        <dbReference type="Proteomes" id="UP000828941"/>
    </source>
</evidence>
<reference evidence="1 2" key="1">
    <citation type="journal article" date="2022" name="DNA Res.">
        <title>Chromosomal-level genome assembly of the orchid tree Bauhinia variegata (Leguminosae; Cercidoideae) supports the allotetraploid origin hypothesis of Bauhinia.</title>
        <authorList>
            <person name="Zhong Y."/>
            <person name="Chen Y."/>
            <person name="Zheng D."/>
            <person name="Pang J."/>
            <person name="Liu Y."/>
            <person name="Luo S."/>
            <person name="Meng S."/>
            <person name="Qian L."/>
            <person name="Wei D."/>
            <person name="Dai S."/>
            <person name="Zhou R."/>
        </authorList>
    </citation>
    <scope>NUCLEOTIDE SEQUENCE [LARGE SCALE GENOMIC DNA]</scope>
    <source>
        <strain evidence="1">BV-YZ2020</strain>
    </source>
</reference>
<organism evidence="1 2">
    <name type="scientific">Bauhinia variegata</name>
    <name type="common">Purple orchid tree</name>
    <name type="synonym">Phanera variegata</name>
    <dbReference type="NCBI Taxonomy" id="167791"/>
    <lineage>
        <taxon>Eukaryota</taxon>
        <taxon>Viridiplantae</taxon>
        <taxon>Streptophyta</taxon>
        <taxon>Embryophyta</taxon>
        <taxon>Tracheophyta</taxon>
        <taxon>Spermatophyta</taxon>
        <taxon>Magnoliopsida</taxon>
        <taxon>eudicotyledons</taxon>
        <taxon>Gunneridae</taxon>
        <taxon>Pentapetalae</taxon>
        <taxon>rosids</taxon>
        <taxon>fabids</taxon>
        <taxon>Fabales</taxon>
        <taxon>Fabaceae</taxon>
        <taxon>Cercidoideae</taxon>
        <taxon>Cercideae</taxon>
        <taxon>Bauhiniinae</taxon>
        <taxon>Bauhinia</taxon>
    </lineage>
</organism>
<gene>
    <name evidence="1" type="ORF">L6164_036861</name>
</gene>
<comment type="caution">
    <text evidence="1">The sequence shown here is derived from an EMBL/GenBank/DDBJ whole genome shotgun (WGS) entry which is preliminary data.</text>
</comment>
<name>A0ACB9KIJ4_BAUVA</name>
<proteinExistence type="predicted"/>
<keyword evidence="2" id="KW-1185">Reference proteome</keyword>
<dbReference type="EMBL" id="CM039439">
    <property type="protein sequence ID" value="KAI4296945.1"/>
    <property type="molecule type" value="Genomic_DNA"/>
</dbReference>